<dbReference type="Proteomes" id="UP000192418">
    <property type="component" value="Unassembled WGS sequence"/>
</dbReference>
<evidence type="ECO:0000313" key="3">
    <source>
        <dbReference type="Proteomes" id="UP000192418"/>
    </source>
</evidence>
<evidence type="ECO:0000256" key="1">
    <source>
        <dbReference type="SAM" id="SignalP"/>
    </source>
</evidence>
<gene>
    <name evidence="2" type="ORF">SAMN02746065_110109</name>
</gene>
<keyword evidence="3" id="KW-1185">Reference proteome</keyword>
<dbReference type="SUPFAM" id="SSF56935">
    <property type="entry name" value="Porins"/>
    <property type="match status" value="2"/>
</dbReference>
<evidence type="ECO:0008006" key="4">
    <source>
        <dbReference type="Google" id="ProtNLM"/>
    </source>
</evidence>
<reference evidence="2 3" key="1">
    <citation type="submission" date="2017-04" db="EMBL/GenBank/DDBJ databases">
        <authorList>
            <person name="Afonso C.L."/>
            <person name="Miller P.J."/>
            <person name="Scott M.A."/>
            <person name="Spackman E."/>
            <person name="Goraichik I."/>
            <person name="Dimitrov K.M."/>
            <person name="Suarez D.L."/>
            <person name="Swayne D.E."/>
        </authorList>
    </citation>
    <scope>NUCLEOTIDE SEQUENCE [LARGE SCALE GENOMIC DNA]</scope>
    <source>
        <strain evidence="2 3">DSM 3385</strain>
    </source>
</reference>
<evidence type="ECO:0000313" key="2">
    <source>
        <dbReference type="EMBL" id="SMC79624.1"/>
    </source>
</evidence>
<keyword evidence="1" id="KW-0732">Signal</keyword>
<proteinExistence type="predicted"/>
<dbReference type="OrthoDB" id="5405525at2"/>
<feature type="chain" id="PRO_5013162129" description="Porin" evidence="1">
    <location>
        <begin position="24"/>
        <end position="394"/>
    </location>
</feature>
<protein>
    <recommendedName>
        <fullName evidence="4">Porin</fullName>
    </recommendedName>
</protein>
<accession>A0A1W2C3M7</accession>
<dbReference type="RefSeq" id="WP_084069313.1">
    <property type="nucleotide sequence ID" value="NZ_FWXY01000010.1"/>
</dbReference>
<organism evidence="2 3">
    <name type="scientific">Desulfocicer vacuolatum DSM 3385</name>
    <dbReference type="NCBI Taxonomy" id="1121400"/>
    <lineage>
        <taxon>Bacteria</taxon>
        <taxon>Pseudomonadati</taxon>
        <taxon>Thermodesulfobacteriota</taxon>
        <taxon>Desulfobacteria</taxon>
        <taxon>Desulfobacterales</taxon>
        <taxon>Desulfobacteraceae</taxon>
        <taxon>Desulfocicer</taxon>
    </lineage>
</organism>
<dbReference type="EMBL" id="FWXY01000010">
    <property type="protein sequence ID" value="SMC79624.1"/>
    <property type="molecule type" value="Genomic_DNA"/>
</dbReference>
<sequence length="394" mass="42945">MKKLAIALFAVVCMAMFIAPAYADDRVSLSGSMRVRAWSDNYTDGSDASWWDQRFRIKTKINVADDVYAVLRADYGEGQWGVAYNGLITRPRATKENTLDIDRGYLNIDKEMWSLRAGQQYLGLGILQVLDANATAVKLTLKMPVKTSLIYIKETENGSTNDDGAFDDSDVYAVNFSYDTDAFSTNLFAITRDDNSAVDDSATMFGFNGSASLGMVDLTGELAFAAGDTADGAVDYVGTQFYLKAAANLSDAFSMGGELLYALGTDDADEQQLTGLCNWWSFVPMASNTPFDADISAFANADAFDPTGANAGVQGITLFGKFNVMDALSLGAKVGYFTPEEDDNTATDDITAFNVWASYMIATNTELAITYLYSDYDNLDDNYDTLVARLQVNF</sequence>
<feature type="signal peptide" evidence="1">
    <location>
        <begin position="1"/>
        <end position="23"/>
    </location>
</feature>
<name>A0A1W2C3M7_9BACT</name>
<dbReference type="AlphaFoldDB" id="A0A1W2C3M7"/>